<dbReference type="KEGG" id="ape:APE_1995.1"/>
<keyword evidence="2" id="KW-1185">Reference proteome</keyword>
<dbReference type="SUPFAM" id="SSF46785">
    <property type="entry name" value="Winged helix' DNA-binding domain"/>
    <property type="match status" value="1"/>
</dbReference>
<name>Q9YAE4_AERPE</name>
<dbReference type="eggNOG" id="arCOG02103">
    <property type="taxonomic scope" value="Archaea"/>
</dbReference>
<gene>
    <name evidence="1" type="ordered locus">APE_1995.1</name>
</gene>
<proteinExistence type="predicted"/>
<dbReference type="AlphaFoldDB" id="Q9YAE4"/>
<reference evidence="1 2" key="1">
    <citation type="journal article" date="1999" name="DNA Res.">
        <title>Complete genome sequence of an aerobic hyper-thermophilic crenarchaeon, Aeropyrum pernix K1.</title>
        <authorList>
            <person name="Kawarabayasi Y."/>
            <person name="Hino Y."/>
            <person name="Horikawa H."/>
            <person name="Yamazaki S."/>
            <person name="Haikawa Y."/>
            <person name="Jin-no K."/>
            <person name="Takahashi M."/>
            <person name="Sekine M."/>
            <person name="Baba S."/>
            <person name="Ankai A."/>
            <person name="Kosugi H."/>
            <person name="Hosoyama A."/>
            <person name="Fukui S."/>
            <person name="Nagai Y."/>
            <person name="Nishijima K."/>
            <person name="Nakazawa H."/>
            <person name="Takamiya M."/>
            <person name="Masuda S."/>
            <person name="Funahashi T."/>
            <person name="Tanaka T."/>
            <person name="Kudoh Y."/>
            <person name="Yamazaki J."/>
            <person name="Kushida N."/>
            <person name="Oguchi A."/>
            <person name="Aoki K."/>
            <person name="Kubota K."/>
            <person name="Nakamura Y."/>
            <person name="Nomura N."/>
            <person name="Sako Y."/>
            <person name="Kikuchi H."/>
        </authorList>
    </citation>
    <scope>NUCLEOTIDE SEQUENCE [LARGE SCALE GENOMIC DNA]</scope>
    <source>
        <strain evidence="2">ATCC 700893 / DSM 11879 / JCM 9820 / NBRC 100138 / K1</strain>
    </source>
</reference>
<evidence type="ECO:0000313" key="2">
    <source>
        <dbReference type="Proteomes" id="UP000002518"/>
    </source>
</evidence>
<dbReference type="InterPro" id="IPR036388">
    <property type="entry name" value="WH-like_DNA-bd_sf"/>
</dbReference>
<sequence>MLEMARPRKGGTPTFTAYHAARALNLLEGERLGRQRLARSLGLGEASTRTLLEIMGELGLVEKAGRGFQPTSRGRELAKTLSRVIRVHTGTANPIPGGAAIILPNIDPPEDLTSVYKIRDYLVEEGCKVAVIGGTQQGRPVFPGVEGPPVTYIVEAVEDLGITGSSTIIFVPRTCLPQAYNAALRIIVERLCK</sequence>
<dbReference type="PIR" id="E72502">
    <property type="entry name" value="E72502"/>
</dbReference>
<evidence type="ECO:0008006" key="3">
    <source>
        <dbReference type="Google" id="ProtNLM"/>
    </source>
</evidence>
<organism evidence="1 2">
    <name type="scientific">Aeropyrum pernix (strain ATCC 700893 / DSM 11879 / JCM 9820 / NBRC 100138 / K1)</name>
    <dbReference type="NCBI Taxonomy" id="272557"/>
    <lineage>
        <taxon>Archaea</taxon>
        <taxon>Thermoproteota</taxon>
        <taxon>Thermoprotei</taxon>
        <taxon>Desulfurococcales</taxon>
        <taxon>Desulfurococcaceae</taxon>
        <taxon>Aeropyrum</taxon>
    </lineage>
</organism>
<dbReference type="Gene3D" id="1.10.10.10">
    <property type="entry name" value="Winged helix-like DNA-binding domain superfamily/Winged helix DNA-binding domain"/>
    <property type="match status" value="1"/>
</dbReference>
<dbReference type="Proteomes" id="UP000002518">
    <property type="component" value="Chromosome"/>
</dbReference>
<dbReference type="InterPro" id="IPR036390">
    <property type="entry name" value="WH_DNA-bd_sf"/>
</dbReference>
<evidence type="ECO:0000313" key="1">
    <source>
        <dbReference type="EMBL" id="BAA81005.2"/>
    </source>
</evidence>
<protein>
    <recommendedName>
        <fullName evidence="3">DUF4443 domain-containing protein</fullName>
    </recommendedName>
</protein>
<dbReference type="EMBL" id="BA000002">
    <property type="protein sequence ID" value="BAA81005.2"/>
    <property type="molecule type" value="Genomic_DNA"/>
</dbReference>
<dbReference type="EnsemblBacteria" id="BAA81005">
    <property type="protein sequence ID" value="BAA81005"/>
    <property type="gene ID" value="APE_1995.1"/>
</dbReference>
<accession>Q9YAE4</accession>